<organism evidence="2">
    <name type="scientific">Zea mays</name>
    <name type="common">Maize</name>
    <dbReference type="NCBI Taxonomy" id="4577"/>
    <lineage>
        <taxon>Eukaryota</taxon>
        <taxon>Viridiplantae</taxon>
        <taxon>Streptophyta</taxon>
        <taxon>Embryophyta</taxon>
        <taxon>Tracheophyta</taxon>
        <taxon>Spermatophyta</taxon>
        <taxon>Magnoliopsida</taxon>
        <taxon>Liliopsida</taxon>
        <taxon>Poales</taxon>
        <taxon>Poaceae</taxon>
        <taxon>PACMAD clade</taxon>
        <taxon>Panicoideae</taxon>
        <taxon>Andropogonodae</taxon>
        <taxon>Andropogoneae</taxon>
        <taxon>Tripsacinae</taxon>
        <taxon>Zea</taxon>
    </lineage>
</organism>
<sequence>MLCDIQNGFRGLRGLQFIWLGLYSPYPMRKYSIGISIACGCSSVTTEPQACTCRDTKLALQRPFGDMKPKQTREHVAVERKPMASQTYKSRPDARPLAGAKLELAKPKVYDDGLDNNRKLEAAKRYQEAENGSWSLF</sequence>
<reference evidence="2" key="1">
    <citation type="submission" date="2015-12" db="EMBL/GenBank/DDBJ databases">
        <title>Update maize B73 reference genome by single molecule sequencing technologies.</title>
        <authorList>
            <consortium name="Maize Genome Sequencing Project"/>
            <person name="Ware D."/>
        </authorList>
    </citation>
    <scope>NUCLEOTIDE SEQUENCE [LARGE SCALE GENOMIC DNA]</scope>
    <source>
        <tissue evidence="2">Seedling</tissue>
    </source>
</reference>
<dbReference type="ExpressionAtlas" id="A0A1D6MWT8">
    <property type="expression patterns" value="baseline and differential"/>
</dbReference>
<gene>
    <name evidence="2" type="ORF">ZEAMMB73_Zm00001d041546</name>
</gene>
<accession>A0A1D6MWT8</accession>
<protein>
    <submittedName>
        <fullName evidence="2">Uncharacterized protein</fullName>
    </submittedName>
</protein>
<evidence type="ECO:0000313" key="2">
    <source>
        <dbReference type="EMBL" id="ONM33221.1"/>
    </source>
</evidence>
<name>A0A1D6MWT8_MAIZE</name>
<dbReference type="InParanoid" id="A0A1D6MWT8"/>
<feature type="compositionally biased region" description="Basic and acidic residues" evidence="1">
    <location>
        <begin position="65"/>
        <end position="82"/>
    </location>
</feature>
<proteinExistence type="predicted"/>
<dbReference type="AlphaFoldDB" id="A0A1D6MWT8"/>
<dbReference type="EMBL" id="CM007649">
    <property type="protein sequence ID" value="ONM33221.1"/>
    <property type="molecule type" value="Genomic_DNA"/>
</dbReference>
<feature type="region of interest" description="Disordered" evidence="1">
    <location>
        <begin position="65"/>
        <end position="96"/>
    </location>
</feature>
<evidence type="ECO:0000256" key="1">
    <source>
        <dbReference type="SAM" id="MobiDB-lite"/>
    </source>
</evidence>